<dbReference type="OrthoDB" id="428895at2759"/>
<organism evidence="1 2">
    <name type="scientific">Carnegiea gigantea</name>
    <dbReference type="NCBI Taxonomy" id="171969"/>
    <lineage>
        <taxon>Eukaryota</taxon>
        <taxon>Viridiplantae</taxon>
        <taxon>Streptophyta</taxon>
        <taxon>Embryophyta</taxon>
        <taxon>Tracheophyta</taxon>
        <taxon>Spermatophyta</taxon>
        <taxon>Magnoliopsida</taxon>
        <taxon>eudicotyledons</taxon>
        <taxon>Gunneridae</taxon>
        <taxon>Pentapetalae</taxon>
        <taxon>Caryophyllales</taxon>
        <taxon>Cactineae</taxon>
        <taxon>Cactaceae</taxon>
        <taxon>Cactoideae</taxon>
        <taxon>Echinocereeae</taxon>
        <taxon>Carnegiea</taxon>
    </lineage>
</organism>
<dbReference type="SUPFAM" id="SSF58038">
    <property type="entry name" value="SNARE fusion complex"/>
    <property type="match status" value="1"/>
</dbReference>
<dbReference type="CDD" id="cd15841">
    <property type="entry name" value="SNARE_Qc"/>
    <property type="match status" value="1"/>
</dbReference>
<evidence type="ECO:0000313" key="1">
    <source>
        <dbReference type="EMBL" id="KAJ8431680.1"/>
    </source>
</evidence>
<protein>
    <submittedName>
        <fullName evidence="1">Uncharacterized protein</fullName>
    </submittedName>
</protein>
<name>A0A9Q1JVL0_9CARY</name>
<reference evidence="1" key="1">
    <citation type="submission" date="2022-04" db="EMBL/GenBank/DDBJ databases">
        <title>Carnegiea gigantea Genome sequencing and assembly v2.</title>
        <authorList>
            <person name="Copetti D."/>
            <person name="Sanderson M.J."/>
            <person name="Burquez A."/>
            <person name="Wojciechowski M.F."/>
        </authorList>
    </citation>
    <scope>NUCLEOTIDE SEQUENCE</scope>
    <source>
        <strain evidence="1">SGP5-SGP5p</strain>
        <tissue evidence="1">Aerial part</tissue>
    </source>
</reference>
<dbReference type="Proteomes" id="UP001153076">
    <property type="component" value="Unassembled WGS sequence"/>
</dbReference>
<dbReference type="AlphaFoldDB" id="A0A9Q1JVL0"/>
<accession>A0A9Q1JVL0</accession>
<gene>
    <name evidence="1" type="ORF">Cgig2_007502</name>
</gene>
<sequence>MASIWTRHHWMKEYNEASRFADDVNDHNNVEFKIGTRASLHCSTTKYHSLEDETEWLEIQLFGLYGEHTMTKEEMKLLKDILWILRSKTNQMEVALSTSNFPKVDCLIGLEIRPVDTLTSTSGLDEEGTLKLQQQIIRGKLLDFLNSHLNFPFFQVLDYSIGFGNDALDELEEIVLSTKHVALAMNEELGLHRRPIDTWDYNAETRSSRIQVFF</sequence>
<evidence type="ECO:0000313" key="2">
    <source>
        <dbReference type="Proteomes" id="UP001153076"/>
    </source>
</evidence>
<keyword evidence="2" id="KW-1185">Reference proteome</keyword>
<comment type="caution">
    <text evidence="1">The sequence shown here is derived from an EMBL/GenBank/DDBJ whole genome shotgun (WGS) entry which is preliminary data.</text>
</comment>
<proteinExistence type="predicted"/>
<dbReference type="EMBL" id="JAKOGI010000671">
    <property type="protein sequence ID" value="KAJ8431680.1"/>
    <property type="molecule type" value="Genomic_DNA"/>
</dbReference>